<dbReference type="Pfam" id="PF18962">
    <property type="entry name" value="Por_Secre_tail"/>
    <property type="match status" value="1"/>
</dbReference>
<sequence length="433" mass="47404">MKKMFTLFLAVCISAVAFTQNNGLHFDGVDDYVEINAPNNFLSGSAFTIELWYKPTAASQHEQTLISRGSGNSFWEIGNNGKWDNASSLFFYHPLSYPLEDFGVYSYDFSILNQWHHVAVTSDGNTLRFYHDGRMITQDPVDGPLGSATGPIRLGAPTGYTSVSSPTFDGGYFSGVMDELRIWSVARTAEEIQADRQREIPGNASGLVAYYNFNQGVIGGTNGGVVSLTNNTGSGLNGTLTNFGLSGNSSNWVAGFPIAGALPVRLVDFSAQQINAGTKLNWTTTMEDNVRVFEIERSTDARSFARIGEAIPKGTANGSQYSFVDRTPTEKTNYYRLRTVDRDGTSFYSQIVSVGKDLKNAISVFPNPVEHQLNIQLNSREALPLSILDVHGRIVKTLRMHPNTQSVSIDVSGLYRGNYFIQVGANAVGFVKL</sequence>
<accession>A0A5B8UNZ7</accession>
<dbReference type="OrthoDB" id="9801383at2"/>
<dbReference type="InterPro" id="IPR013783">
    <property type="entry name" value="Ig-like_fold"/>
</dbReference>
<keyword evidence="2" id="KW-1015">Disulfide bond</keyword>
<dbReference type="Gene3D" id="2.60.120.200">
    <property type="match status" value="1"/>
</dbReference>
<keyword evidence="6" id="KW-1185">Reference proteome</keyword>
<dbReference type="EMBL" id="CP042433">
    <property type="protein sequence ID" value="QEC57949.1"/>
    <property type="molecule type" value="Genomic_DNA"/>
</dbReference>
<dbReference type="InterPro" id="IPR026444">
    <property type="entry name" value="Secre_tail"/>
</dbReference>
<evidence type="ECO:0000313" key="5">
    <source>
        <dbReference type="EMBL" id="QEC57949.1"/>
    </source>
</evidence>
<dbReference type="Gene3D" id="2.60.40.10">
    <property type="entry name" value="Immunoglobulins"/>
    <property type="match status" value="1"/>
</dbReference>
<dbReference type="NCBIfam" id="TIGR04183">
    <property type="entry name" value="Por_Secre_tail"/>
    <property type="match status" value="1"/>
</dbReference>
<reference evidence="5 6" key="1">
    <citation type="journal article" date="2015" name="Int. J. Syst. Evol. Microbiol.">
        <title>Flavisolibacter ginsenosidimutans sp. nov., with ginsenoside-converting activity isolated from soil used for cultivating ginseng.</title>
        <authorList>
            <person name="Zhao Y."/>
            <person name="Liu Q."/>
            <person name="Kang M.S."/>
            <person name="Jin F."/>
            <person name="Yu H."/>
            <person name="Im W.T."/>
        </authorList>
    </citation>
    <scope>NUCLEOTIDE SEQUENCE [LARGE SCALE GENOMIC DNA]</scope>
    <source>
        <strain evidence="5 6">Gsoil 636</strain>
    </source>
</reference>
<dbReference type="KEGG" id="fgg:FSB75_19235"/>
<dbReference type="InterPro" id="IPR006558">
    <property type="entry name" value="LamG-like"/>
</dbReference>
<keyword evidence="1 3" id="KW-0732">Signal</keyword>
<gene>
    <name evidence="5" type="ORF">FSB75_19235</name>
</gene>
<name>A0A5B8UNZ7_9BACT</name>
<dbReference type="Proteomes" id="UP000321204">
    <property type="component" value="Chromosome"/>
</dbReference>
<feature type="chain" id="PRO_5022690444" evidence="3">
    <location>
        <begin position="20"/>
        <end position="433"/>
    </location>
</feature>
<evidence type="ECO:0000256" key="2">
    <source>
        <dbReference type="ARBA" id="ARBA00023157"/>
    </source>
</evidence>
<protein>
    <submittedName>
        <fullName evidence="5">T9SS type A sorting domain-containing protein</fullName>
    </submittedName>
</protein>
<dbReference type="AlphaFoldDB" id="A0A5B8UNZ7"/>
<evidence type="ECO:0000259" key="4">
    <source>
        <dbReference type="SMART" id="SM00560"/>
    </source>
</evidence>
<dbReference type="SUPFAM" id="SSF49899">
    <property type="entry name" value="Concanavalin A-like lectins/glucanases"/>
    <property type="match status" value="1"/>
</dbReference>
<evidence type="ECO:0000256" key="1">
    <source>
        <dbReference type="ARBA" id="ARBA00022729"/>
    </source>
</evidence>
<evidence type="ECO:0000256" key="3">
    <source>
        <dbReference type="SAM" id="SignalP"/>
    </source>
</evidence>
<dbReference type="Pfam" id="PF13385">
    <property type="entry name" value="Laminin_G_3"/>
    <property type="match status" value="1"/>
</dbReference>
<proteinExistence type="predicted"/>
<feature type="domain" description="LamG-like jellyroll fold" evidence="4">
    <location>
        <begin position="45"/>
        <end position="190"/>
    </location>
</feature>
<dbReference type="RefSeq" id="WP_146790804.1">
    <property type="nucleotide sequence ID" value="NZ_BAABIO010000003.1"/>
</dbReference>
<dbReference type="InterPro" id="IPR013320">
    <property type="entry name" value="ConA-like_dom_sf"/>
</dbReference>
<dbReference type="SMART" id="SM00560">
    <property type="entry name" value="LamGL"/>
    <property type="match status" value="1"/>
</dbReference>
<evidence type="ECO:0000313" key="6">
    <source>
        <dbReference type="Proteomes" id="UP000321204"/>
    </source>
</evidence>
<organism evidence="5 6">
    <name type="scientific">Flavisolibacter ginsenosidimutans</name>
    <dbReference type="NCBI Taxonomy" id="661481"/>
    <lineage>
        <taxon>Bacteria</taxon>
        <taxon>Pseudomonadati</taxon>
        <taxon>Bacteroidota</taxon>
        <taxon>Chitinophagia</taxon>
        <taxon>Chitinophagales</taxon>
        <taxon>Chitinophagaceae</taxon>
        <taxon>Flavisolibacter</taxon>
    </lineage>
</organism>
<feature type="signal peptide" evidence="3">
    <location>
        <begin position="1"/>
        <end position="19"/>
    </location>
</feature>
<dbReference type="GO" id="GO:0004553">
    <property type="term" value="F:hydrolase activity, hydrolyzing O-glycosyl compounds"/>
    <property type="evidence" value="ECO:0007669"/>
    <property type="project" value="UniProtKB-ARBA"/>
</dbReference>
<dbReference type="GO" id="GO:0005975">
    <property type="term" value="P:carbohydrate metabolic process"/>
    <property type="evidence" value="ECO:0007669"/>
    <property type="project" value="UniProtKB-ARBA"/>
</dbReference>